<feature type="region of interest" description="Disordered" evidence="1">
    <location>
        <begin position="814"/>
        <end position="844"/>
    </location>
</feature>
<proteinExistence type="predicted"/>
<feature type="compositionally biased region" description="Basic and acidic residues" evidence="1">
    <location>
        <begin position="98"/>
        <end position="114"/>
    </location>
</feature>
<dbReference type="EMBL" id="LFIW01001529">
    <property type="protein sequence ID" value="KZL81936.1"/>
    <property type="molecule type" value="Genomic_DNA"/>
</dbReference>
<feature type="compositionally biased region" description="Low complexity" evidence="1">
    <location>
        <begin position="20"/>
        <end position="32"/>
    </location>
</feature>
<sequence>MEEQYSGDPTRDVESTADPSSSTTLSSSELTLRFPRPQGNRQLASWISSSEPDIMNPTETPEDDSALGESTYELINTDDESQDGRATEAESTSSLDYTRIDDVHSLAGTEHTEDMANQSDTDSDSGDDENAAEDRSRASSIQYAEQSLLNPSSRVATPPLGVERFIDTSNQPTPLVQSIEFDETQGPLQLKHVAVKHTIHSFAEEKSGSIAKALSFPDKSKRLIAAVRQTMASDFLATKEPLRIMYTGSHGAKHDIIYKISSAFTASASADECGITEDDGIYNVVPISSRGSAKVPEVELMKTSQYQIKVENCTAAREIVYRGERFPGETVYSITIDGDRTFQSAFAPSGSIIEPAWTLPHVAIFYVTENDNETAQKTRVAAWQFMQRHAVPCIFISNAETFHHPTANWNDMINQHAIHLCVESSDRASPSVKLPIDLTTFLNIDARQMNRNLAYLTGLYDAAGESARCSESDLYVQAMKMMRSARQRAIDATGDLDLWNVGQTLMLSLGVIATALLCNYCMAASPAPALSTVTLTTPSAQVASTTSVSVSTSTITINLTSTTTIRVPQAKTSPSTTAVAPFAELADFLADKFPESQKAYVCSAEKFGRNEILIKIPSGTKTSWLAKDSITIDVLKGERSVKTKFSSIDEGILIEIPNSEAYGVLTVAVNTTRKPKVNETFLVDFGKTSLERCFEYGKLVADHVIDVASSAARQAEEKAVGIASLKDSVMTDMRGMSARLTTEAAHTADVVKESYQNLQNLRESRKLQDLKDQMDIFVTKAQISSRLLVLKVLQKTEEHGTYLDKAKKHMAKLRSQASEASKQRLDKERKELRARRKRERLEARCQTGTGFSRWTQQCKQQG</sequence>
<evidence type="ECO:0000313" key="3">
    <source>
        <dbReference type="Proteomes" id="UP000076584"/>
    </source>
</evidence>
<feature type="compositionally biased region" description="Basic and acidic residues" evidence="1">
    <location>
        <begin position="821"/>
        <end position="831"/>
    </location>
</feature>
<accession>A0A167BZD8</accession>
<protein>
    <submittedName>
        <fullName evidence="2">Uncharacterized protein</fullName>
    </submittedName>
</protein>
<reference evidence="2 3" key="1">
    <citation type="submission" date="2015-06" db="EMBL/GenBank/DDBJ databases">
        <title>Survival trade-offs in plant roots during colonization by closely related pathogenic and mutualistic fungi.</title>
        <authorList>
            <person name="Hacquard S."/>
            <person name="Kracher B."/>
            <person name="Hiruma K."/>
            <person name="Weinman A."/>
            <person name="Muench P."/>
            <person name="Garrido Oter R."/>
            <person name="Ver Loren van Themaat E."/>
            <person name="Dallerey J.-F."/>
            <person name="Damm U."/>
            <person name="Henrissat B."/>
            <person name="Lespinet O."/>
            <person name="Thon M."/>
            <person name="Kemen E."/>
            <person name="McHardy A.C."/>
            <person name="Schulze-Lefert P."/>
            <person name="O'Connell R.J."/>
        </authorList>
    </citation>
    <scope>NUCLEOTIDE SEQUENCE [LARGE SCALE GENOMIC DNA]</scope>
    <source>
        <strain evidence="2 3">MAFF 238704</strain>
    </source>
</reference>
<feature type="region of interest" description="Disordered" evidence="1">
    <location>
        <begin position="1"/>
        <end position="139"/>
    </location>
</feature>
<feature type="compositionally biased region" description="Polar residues" evidence="1">
    <location>
        <begin position="39"/>
        <end position="51"/>
    </location>
</feature>
<name>A0A167BZD8_COLIC</name>
<keyword evidence="3" id="KW-1185">Reference proteome</keyword>
<gene>
    <name evidence="2" type="ORF">CI238_05948</name>
</gene>
<dbReference type="Proteomes" id="UP000076584">
    <property type="component" value="Unassembled WGS sequence"/>
</dbReference>
<dbReference type="AlphaFoldDB" id="A0A167BZD8"/>
<dbReference type="STRING" id="1573173.A0A167BZD8"/>
<organism evidence="2 3">
    <name type="scientific">Colletotrichum incanum</name>
    <name type="common">Soybean anthracnose fungus</name>
    <dbReference type="NCBI Taxonomy" id="1573173"/>
    <lineage>
        <taxon>Eukaryota</taxon>
        <taxon>Fungi</taxon>
        <taxon>Dikarya</taxon>
        <taxon>Ascomycota</taxon>
        <taxon>Pezizomycotina</taxon>
        <taxon>Sordariomycetes</taxon>
        <taxon>Hypocreomycetidae</taxon>
        <taxon>Glomerellales</taxon>
        <taxon>Glomerellaceae</taxon>
        <taxon>Colletotrichum</taxon>
        <taxon>Colletotrichum spaethianum species complex</taxon>
    </lineage>
</organism>
<feature type="compositionally biased region" description="Acidic residues" evidence="1">
    <location>
        <begin position="121"/>
        <end position="131"/>
    </location>
</feature>
<evidence type="ECO:0000256" key="1">
    <source>
        <dbReference type="SAM" id="MobiDB-lite"/>
    </source>
</evidence>
<comment type="caution">
    <text evidence="2">The sequence shown here is derived from an EMBL/GenBank/DDBJ whole genome shotgun (WGS) entry which is preliminary data.</text>
</comment>
<evidence type="ECO:0000313" key="2">
    <source>
        <dbReference type="EMBL" id="KZL81936.1"/>
    </source>
</evidence>